<dbReference type="CDD" id="cd00293">
    <property type="entry name" value="USP-like"/>
    <property type="match status" value="1"/>
</dbReference>
<dbReference type="PANTHER" id="PTHR46268">
    <property type="entry name" value="STRESS RESPONSE PROTEIN NHAX"/>
    <property type="match status" value="1"/>
</dbReference>
<dbReference type="Pfam" id="PF00582">
    <property type="entry name" value="Usp"/>
    <property type="match status" value="1"/>
</dbReference>
<dbReference type="InterPro" id="IPR014729">
    <property type="entry name" value="Rossmann-like_a/b/a_fold"/>
</dbReference>
<dbReference type="AlphaFoldDB" id="A0A0R2B7E8"/>
<dbReference type="PATRIC" id="fig|1423733.4.peg.2573"/>
<comment type="similarity">
    <text evidence="1">Belongs to the universal stress protein A family.</text>
</comment>
<dbReference type="SUPFAM" id="SSF52402">
    <property type="entry name" value="Adenine nucleotide alpha hydrolases-like"/>
    <property type="match status" value="1"/>
</dbReference>
<evidence type="ECO:0000313" key="3">
    <source>
        <dbReference type="EMBL" id="KRM75272.1"/>
    </source>
</evidence>
<dbReference type="EMBL" id="AYYR01000054">
    <property type="protein sequence ID" value="KRM75272.1"/>
    <property type="molecule type" value="Genomic_DNA"/>
</dbReference>
<name>A0A0R2B7E8_SECCO</name>
<dbReference type="InterPro" id="IPR006015">
    <property type="entry name" value="Universal_stress_UspA"/>
</dbReference>
<dbReference type="PRINTS" id="PR01438">
    <property type="entry name" value="UNVRSLSTRESS"/>
</dbReference>
<protein>
    <recommendedName>
        <fullName evidence="2">UspA domain-containing protein</fullName>
    </recommendedName>
</protein>
<gene>
    <name evidence="3" type="ORF">FC82_GL002459</name>
</gene>
<feature type="domain" description="UspA" evidence="2">
    <location>
        <begin position="7"/>
        <end position="144"/>
    </location>
</feature>
<proteinExistence type="inferred from homology"/>
<dbReference type="PANTHER" id="PTHR46268:SF6">
    <property type="entry name" value="UNIVERSAL STRESS PROTEIN UP12"/>
    <property type="match status" value="1"/>
</dbReference>
<reference evidence="3 4" key="1">
    <citation type="journal article" date="2015" name="Genome Announc.">
        <title>Expanding the biotechnology potential of lactobacilli through comparative genomics of 213 strains and associated genera.</title>
        <authorList>
            <person name="Sun Z."/>
            <person name="Harris H.M."/>
            <person name="McCann A."/>
            <person name="Guo C."/>
            <person name="Argimon S."/>
            <person name="Zhang W."/>
            <person name="Yang X."/>
            <person name="Jeffery I.B."/>
            <person name="Cooney J.C."/>
            <person name="Kagawa T.F."/>
            <person name="Liu W."/>
            <person name="Song Y."/>
            <person name="Salvetti E."/>
            <person name="Wrobel A."/>
            <person name="Rasinkangas P."/>
            <person name="Parkhill J."/>
            <person name="Rea M.C."/>
            <person name="O'Sullivan O."/>
            <person name="Ritari J."/>
            <person name="Douillard F.P."/>
            <person name="Paul Ross R."/>
            <person name="Yang R."/>
            <person name="Briner A.E."/>
            <person name="Felis G.E."/>
            <person name="de Vos W.M."/>
            <person name="Barrangou R."/>
            <person name="Klaenhammer T.R."/>
            <person name="Caufield P.W."/>
            <person name="Cui Y."/>
            <person name="Zhang H."/>
            <person name="O'Toole P.W."/>
        </authorList>
    </citation>
    <scope>NUCLEOTIDE SEQUENCE [LARGE SCALE GENOMIC DNA]</scope>
    <source>
        <strain evidence="3 4">DSM 20515</strain>
    </source>
</reference>
<organism evidence="3 4">
    <name type="scientific">Secundilactobacillus collinoides DSM 20515 = JCM 1123</name>
    <dbReference type="NCBI Taxonomy" id="1423733"/>
    <lineage>
        <taxon>Bacteria</taxon>
        <taxon>Bacillati</taxon>
        <taxon>Bacillota</taxon>
        <taxon>Bacilli</taxon>
        <taxon>Lactobacillales</taxon>
        <taxon>Lactobacillaceae</taxon>
        <taxon>Secundilactobacillus</taxon>
    </lineage>
</organism>
<evidence type="ECO:0000313" key="4">
    <source>
        <dbReference type="Proteomes" id="UP000051845"/>
    </source>
</evidence>
<evidence type="ECO:0000259" key="2">
    <source>
        <dbReference type="Pfam" id="PF00582"/>
    </source>
</evidence>
<sequence>MAKTDFTSILVGVDDSEDALLAFDYAIHYAVKLSAKLTIASVLESDDMSVYQALDKDYIHGERSDLENHLLDYQRQAKAAGVKDVDLIVDEGDAGETIVKNIIPHVNPDLLIIGSIAKKGIKRRFGSQAAYMAKYAPISVLVIR</sequence>
<evidence type="ECO:0000256" key="1">
    <source>
        <dbReference type="ARBA" id="ARBA00008791"/>
    </source>
</evidence>
<dbReference type="Gene3D" id="3.40.50.620">
    <property type="entry name" value="HUPs"/>
    <property type="match status" value="1"/>
</dbReference>
<accession>A0A0R2B7E8</accession>
<dbReference type="RefSeq" id="WP_054762357.1">
    <property type="nucleotide sequence ID" value="NZ_AYYR01000054.1"/>
</dbReference>
<dbReference type="Proteomes" id="UP000051845">
    <property type="component" value="Unassembled WGS sequence"/>
</dbReference>
<comment type="caution">
    <text evidence="3">The sequence shown here is derived from an EMBL/GenBank/DDBJ whole genome shotgun (WGS) entry which is preliminary data.</text>
</comment>
<dbReference type="InterPro" id="IPR006016">
    <property type="entry name" value="UspA"/>
</dbReference>